<reference evidence="1 2" key="1">
    <citation type="submission" date="2020-08" db="EMBL/GenBank/DDBJ databases">
        <title>Genome sequencing of Purple Non-Sulfur Bacteria from various extreme environments.</title>
        <authorList>
            <person name="Mayer M."/>
        </authorList>
    </citation>
    <scope>NUCLEOTIDE SEQUENCE [LARGE SCALE GENOMIC DNA]</scope>
    <source>
        <strain evidence="1 2">JA135</strain>
    </source>
</reference>
<dbReference type="Proteomes" id="UP000555728">
    <property type="component" value="Unassembled WGS sequence"/>
</dbReference>
<gene>
    <name evidence="1" type="ORF">GGD88_002304</name>
</gene>
<accession>A0A7W6S1B5</accession>
<organism evidence="1 2">
    <name type="scientific">Roseospira goensis</name>
    <dbReference type="NCBI Taxonomy" id="391922"/>
    <lineage>
        <taxon>Bacteria</taxon>
        <taxon>Pseudomonadati</taxon>
        <taxon>Pseudomonadota</taxon>
        <taxon>Alphaproteobacteria</taxon>
        <taxon>Rhodospirillales</taxon>
        <taxon>Rhodospirillaceae</taxon>
        <taxon>Roseospira</taxon>
    </lineage>
</organism>
<protein>
    <submittedName>
        <fullName evidence="1">Uncharacterized protein</fullName>
    </submittedName>
</protein>
<evidence type="ECO:0000313" key="1">
    <source>
        <dbReference type="EMBL" id="MBB4286570.1"/>
    </source>
</evidence>
<dbReference type="AlphaFoldDB" id="A0A7W6S1B5"/>
<name>A0A7W6S1B5_9PROT</name>
<dbReference type="EMBL" id="JACIGI010000018">
    <property type="protein sequence ID" value="MBB4286570.1"/>
    <property type="molecule type" value="Genomic_DNA"/>
</dbReference>
<sequence>MLTIQDCIAFCGMDEDEVEALAGCEQLPTIVAAEWVAREVATVSGRAHVVELLSERAGEARLRGDYETAEHLERILDRERSRL</sequence>
<keyword evidence="2" id="KW-1185">Reference proteome</keyword>
<comment type="caution">
    <text evidence="1">The sequence shown here is derived from an EMBL/GenBank/DDBJ whole genome shotgun (WGS) entry which is preliminary data.</text>
</comment>
<dbReference type="RefSeq" id="WP_184435531.1">
    <property type="nucleotide sequence ID" value="NZ_JACIGI010000018.1"/>
</dbReference>
<evidence type="ECO:0000313" key="2">
    <source>
        <dbReference type="Proteomes" id="UP000555728"/>
    </source>
</evidence>
<proteinExistence type="predicted"/>